<accession>A0A9D4BAE2</accession>
<comment type="caution">
    <text evidence="1">The sequence shown here is derived from an EMBL/GenBank/DDBJ whole genome shotgun (WGS) entry which is preliminary data.</text>
</comment>
<dbReference type="Proteomes" id="UP000827986">
    <property type="component" value="Unassembled WGS sequence"/>
</dbReference>
<name>A0A9D4BAE2_9SAUR</name>
<dbReference type="AlphaFoldDB" id="A0A9D4BAE2"/>
<evidence type="ECO:0000313" key="1">
    <source>
        <dbReference type="EMBL" id="KAH1186405.1"/>
    </source>
</evidence>
<sequence length="125" mass="13774">MERESLHQKKEPKFSPQKIMSFCTAKQASPEMGGGGVSINYMKHQPVWAPCRAILHPHPLGPTHALSFTVVTLWTLWELLLIYAGAREIKISPSGFNGNSGCARREKSTLNPTFLFPALQITAAA</sequence>
<reference evidence="1" key="1">
    <citation type="submission" date="2021-09" db="EMBL/GenBank/DDBJ databases">
        <title>The genome of Mauremys mutica provides insights into the evolution of semi-aquatic lifestyle.</title>
        <authorList>
            <person name="Gong S."/>
            <person name="Gao Y."/>
        </authorList>
    </citation>
    <scope>NUCLEOTIDE SEQUENCE</scope>
    <source>
        <strain evidence="1">MM-2020</strain>
        <tissue evidence="1">Muscle</tissue>
    </source>
</reference>
<gene>
    <name evidence="1" type="ORF">KIL84_019154</name>
</gene>
<evidence type="ECO:0000313" key="2">
    <source>
        <dbReference type="Proteomes" id="UP000827986"/>
    </source>
</evidence>
<organism evidence="1 2">
    <name type="scientific">Mauremys mutica</name>
    <name type="common">yellowpond turtle</name>
    <dbReference type="NCBI Taxonomy" id="74926"/>
    <lineage>
        <taxon>Eukaryota</taxon>
        <taxon>Metazoa</taxon>
        <taxon>Chordata</taxon>
        <taxon>Craniata</taxon>
        <taxon>Vertebrata</taxon>
        <taxon>Euteleostomi</taxon>
        <taxon>Archelosauria</taxon>
        <taxon>Testudinata</taxon>
        <taxon>Testudines</taxon>
        <taxon>Cryptodira</taxon>
        <taxon>Durocryptodira</taxon>
        <taxon>Testudinoidea</taxon>
        <taxon>Geoemydidae</taxon>
        <taxon>Geoemydinae</taxon>
        <taxon>Mauremys</taxon>
    </lineage>
</organism>
<keyword evidence="2" id="KW-1185">Reference proteome</keyword>
<proteinExistence type="predicted"/>
<dbReference type="EMBL" id="JAHDVG010000463">
    <property type="protein sequence ID" value="KAH1186405.1"/>
    <property type="molecule type" value="Genomic_DNA"/>
</dbReference>
<protein>
    <submittedName>
        <fullName evidence="1">Uncharacterized protein</fullName>
    </submittedName>
</protein>